<accession>A0A557XN42</accession>
<dbReference type="OrthoDB" id="5419957at2"/>
<dbReference type="EMBL" id="VMQU01000068">
    <property type="protein sequence ID" value="TVS87265.1"/>
    <property type="molecule type" value="Genomic_DNA"/>
</dbReference>
<sequence>MPTPPESTKNSLRWKLREHARDRWPQLADIATRFRGQFAYVEAALPDQDVMPLMRLRYGGSANRWGFAIYLASSGKYEDSFLPNGTTSGSPEEALDCACGLYLGDPTAWQQPPTN</sequence>
<reference evidence="1 2" key="1">
    <citation type="submission" date="2019-07" db="EMBL/GenBank/DDBJ databases">
        <title>New Mycobacterium species.</title>
        <authorList>
            <person name="Tortoli E."/>
            <person name="Ghielmetti G."/>
            <person name="Friedel U."/>
            <person name="Trovato A."/>
        </authorList>
    </citation>
    <scope>NUCLEOTIDE SEQUENCE [LARGE SCALE GENOMIC DNA]</scope>
    <source>
        <strain evidence="1 2">16-83</strain>
    </source>
</reference>
<dbReference type="Proteomes" id="UP000320513">
    <property type="component" value="Unassembled WGS sequence"/>
</dbReference>
<dbReference type="AlphaFoldDB" id="A0A557XN42"/>
<comment type="caution">
    <text evidence="1">The sequence shown here is derived from an EMBL/GenBank/DDBJ whole genome shotgun (WGS) entry which is preliminary data.</text>
</comment>
<dbReference type="RefSeq" id="WP_144952670.1">
    <property type="nucleotide sequence ID" value="NZ_VMQU01000068.1"/>
</dbReference>
<proteinExistence type="predicted"/>
<gene>
    <name evidence="1" type="ORF">FPZ47_16245</name>
</gene>
<protein>
    <submittedName>
        <fullName evidence="1">Uncharacterized protein</fullName>
    </submittedName>
</protein>
<organism evidence="1 2">
    <name type="scientific">Mycobacterium helveticum</name>
    <dbReference type="NCBI Taxonomy" id="2592811"/>
    <lineage>
        <taxon>Bacteria</taxon>
        <taxon>Bacillati</taxon>
        <taxon>Actinomycetota</taxon>
        <taxon>Actinomycetes</taxon>
        <taxon>Mycobacteriales</taxon>
        <taxon>Mycobacteriaceae</taxon>
        <taxon>Mycobacterium</taxon>
    </lineage>
</organism>
<evidence type="ECO:0000313" key="2">
    <source>
        <dbReference type="Proteomes" id="UP000320513"/>
    </source>
</evidence>
<evidence type="ECO:0000313" key="1">
    <source>
        <dbReference type="EMBL" id="TVS87265.1"/>
    </source>
</evidence>
<keyword evidence="2" id="KW-1185">Reference proteome</keyword>
<name>A0A557XN42_9MYCO</name>